<keyword evidence="2" id="KW-1185">Reference proteome</keyword>
<dbReference type="PANTHER" id="PTHR43514:SF4">
    <property type="entry name" value="ABC TRANSPORTER I FAMILY MEMBER 10"/>
    <property type="match status" value="1"/>
</dbReference>
<name>A0A445L357_GLYSO</name>
<protein>
    <submittedName>
        <fullName evidence="1">ABC transporter I family member 10</fullName>
    </submittedName>
</protein>
<dbReference type="EMBL" id="QZWG01000004">
    <property type="protein sequence ID" value="RZC17638.1"/>
    <property type="molecule type" value="Genomic_DNA"/>
</dbReference>
<reference evidence="1 2" key="1">
    <citation type="submission" date="2018-09" db="EMBL/GenBank/DDBJ databases">
        <title>A high-quality reference genome of wild soybean provides a powerful tool to mine soybean genomes.</title>
        <authorList>
            <person name="Xie M."/>
            <person name="Chung C.Y.L."/>
            <person name="Li M.-W."/>
            <person name="Wong F.-L."/>
            <person name="Chan T.-F."/>
            <person name="Lam H.-M."/>
        </authorList>
    </citation>
    <scope>NUCLEOTIDE SEQUENCE [LARGE SCALE GENOMIC DNA]</scope>
    <source>
        <strain evidence="2">cv. W05</strain>
        <tissue evidence="1">Hypocotyl of etiolated seedlings</tissue>
    </source>
</reference>
<evidence type="ECO:0000313" key="2">
    <source>
        <dbReference type="Proteomes" id="UP000289340"/>
    </source>
</evidence>
<dbReference type="PANTHER" id="PTHR43514">
    <property type="entry name" value="ABC TRANSPORTER I FAMILY MEMBER 10"/>
    <property type="match status" value="1"/>
</dbReference>
<dbReference type="InterPro" id="IPR050334">
    <property type="entry name" value="Molybdenum_import_ModC"/>
</dbReference>
<comment type="caution">
    <text evidence="1">The sequence shown here is derived from an EMBL/GenBank/DDBJ whole genome shotgun (WGS) entry which is preliminary data.</text>
</comment>
<evidence type="ECO:0000313" key="1">
    <source>
        <dbReference type="EMBL" id="RZC17638.1"/>
    </source>
</evidence>
<dbReference type="AlphaFoldDB" id="A0A445L357"/>
<organism evidence="1 2">
    <name type="scientific">Glycine soja</name>
    <name type="common">Wild soybean</name>
    <dbReference type="NCBI Taxonomy" id="3848"/>
    <lineage>
        <taxon>Eukaryota</taxon>
        <taxon>Viridiplantae</taxon>
        <taxon>Streptophyta</taxon>
        <taxon>Embryophyta</taxon>
        <taxon>Tracheophyta</taxon>
        <taxon>Spermatophyta</taxon>
        <taxon>Magnoliopsida</taxon>
        <taxon>eudicotyledons</taxon>
        <taxon>Gunneridae</taxon>
        <taxon>Pentapetalae</taxon>
        <taxon>rosids</taxon>
        <taxon>fabids</taxon>
        <taxon>Fabales</taxon>
        <taxon>Fabaceae</taxon>
        <taxon>Papilionoideae</taxon>
        <taxon>50 kb inversion clade</taxon>
        <taxon>NPAAA clade</taxon>
        <taxon>indigoferoid/millettioid clade</taxon>
        <taxon>Phaseoleae</taxon>
        <taxon>Glycine</taxon>
        <taxon>Glycine subgen. Soja</taxon>
    </lineage>
</organism>
<sequence>MWKLLDMTPETSDHVDASEKSVSFNLVLEETPQPCAQTGVQTKSPVKQFTETKTLKALLLNNGKDLPISLFGRARFTLQDSGFSIGGCNTLPVNVLCQTVSNDAPQEFLQDAEVKERSPEKRMIYIEWRRISNLRFRRTRVHESAFYLNIGSSGLSGSVRKLYRTIEGNQLLLSRILAQVIVYKISQVGVIKAVRNSVDTSEEVTALWVTHRLEELEYADGAIYMEDGKVVMHGDAASIRSFIETRQSAYITQISS</sequence>
<dbReference type="SUPFAM" id="SSF52540">
    <property type="entry name" value="P-loop containing nucleoside triphosphate hydrolases"/>
    <property type="match status" value="1"/>
</dbReference>
<dbReference type="Gene3D" id="3.40.50.300">
    <property type="entry name" value="P-loop containing nucleotide triphosphate hydrolases"/>
    <property type="match status" value="1"/>
</dbReference>
<proteinExistence type="predicted"/>
<dbReference type="Proteomes" id="UP000289340">
    <property type="component" value="Chromosome 4"/>
</dbReference>
<dbReference type="GO" id="GO:0009941">
    <property type="term" value="C:chloroplast envelope"/>
    <property type="evidence" value="ECO:0007669"/>
    <property type="project" value="TreeGrafter"/>
</dbReference>
<gene>
    <name evidence="1" type="ORF">D0Y65_010405</name>
</gene>
<accession>A0A445L357</accession>
<dbReference type="InterPro" id="IPR027417">
    <property type="entry name" value="P-loop_NTPase"/>
</dbReference>